<evidence type="ECO:0000313" key="11">
    <source>
        <dbReference type="EMBL" id="NYE81027.1"/>
    </source>
</evidence>
<evidence type="ECO:0000256" key="8">
    <source>
        <dbReference type="PROSITE-ProRule" id="PRU00284"/>
    </source>
</evidence>
<dbReference type="EMBL" id="JACBYR010000001">
    <property type="protein sequence ID" value="NYE81027.1"/>
    <property type="molecule type" value="Genomic_DNA"/>
</dbReference>
<reference evidence="11 12" key="1">
    <citation type="submission" date="2020-07" db="EMBL/GenBank/DDBJ databases">
        <title>Genomic Encyclopedia of Type Strains, Phase IV (KMG-V): Genome sequencing to study the core and pangenomes of soil and plant-associated prokaryotes.</title>
        <authorList>
            <person name="Whitman W."/>
        </authorList>
    </citation>
    <scope>NUCLEOTIDE SEQUENCE [LARGE SCALE GENOMIC DNA]</scope>
    <source>
        <strain evidence="11 12">SAS40</strain>
    </source>
</reference>
<proteinExistence type="inferred from homology"/>
<sequence>MSAIPHPVLFEGPHPGKRRASSRLRTKLLALVAIAVIFLAGLETSAVVADRNQLIQAKRTEITSVVQNAWSVVDHFHQQELKGELSRDAAQRAAASVLNDMRYGGSNGHADYIFVRNAQGDNVAHGGNRSYVGTNAFRRTGDTRDPVAVMQEQFTAMRANGGQAIFNEQAIRPGATAHIDKLNAYKIFEPWKWSIGTGVFTDDLDALVRARIIRSIVTGIVLVLLMTAIGWLIARRVLAQIGGEPADVMGVMASAARGDLSRTLPAAPAGSLLSGFSTMSGAVRGMIAKVRDEAQAMKGDAESIADSVEQVSRASAAQSDATASMAAAVEELTVSVAHISHAAAETEKNSESVAQKCRDGEIQVTSAADSMRRIAGSVEDASDKMRGLEARAVQISTIASAIKDIAGQTNLLALNAAIEAARAGDQGRGFSVVADEVRKLAERTASATVEIEAMVANVQREASDSTRTMAQVLPMVAEGCDLTARVAAALAEIRLSADGSLERVREVANATREQSAASTSIAQQVESIAQMVEETTVAMSETSRSAQGMRDMADRLSTVVAAFKV</sequence>
<keyword evidence="6 8" id="KW-0807">Transducer</keyword>
<dbReference type="SMART" id="SM01049">
    <property type="entry name" value="Cache_2"/>
    <property type="match status" value="1"/>
</dbReference>
<dbReference type="GO" id="GO:0006935">
    <property type="term" value="P:chemotaxis"/>
    <property type="evidence" value="ECO:0007669"/>
    <property type="project" value="UniProtKB-ARBA"/>
</dbReference>
<evidence type="ECO:0000256" key="9">
    <source>
        <dbReference type="SAM" id="Phobius"/>
    </source>
</evidence>
<dbReference type="InterPro" id="IPR033480">
    <property type="entry name" value="sCache_2"/>
</dbReference>
<feature type="transmembrane region" description="Helical" evidence="9">
    <location>
        <begin position="216"/>
        <end position="234"/>
    </location>
</feature>
<gene>
    <name evidence="11" type="ORF">FHW18_000298</name>
</gene>
<dbReference type="Pfam" id="PF00015">
    <property type="entry name" value="MCPsignal"/>
    <property type="match status" value="1"/>
</dbReference>
<dbReference type="InterPro" id="IPR004089">
    <property type="entry name" value="MCPsignal_dom"/>
</dbReference>
<dbReference type="PROSITE" id="PS50111">
    <property type="entry name" value="CHEMOTAXIS_TRANSDUC_2"/>
    <property type="match status" value="1"/>
</dbReference>
<dbReference type="Pfam" id="PF17200">
    <property type="entry name" value="sCache_2"/>
    <property type="match status" value="1"/>
</dbReference>
<organism evidence="11 12">
    <name type="scientific">Pigmentiphaga litoralis</name>
    <dbReference type="NCBI Taxonomy" id="516702"/>
    <lineage>
        <taxon>Bacteria</taxon>
        <taxon>Pseudomonadati</taxon>
        <taxon>Pseudomonadota</taxon>
        <taxon>Betaproteobacteria</taxon>
        <taxon>Burkholderiales</taxon>
        <taxon>Alcaligenaceae</taxon>
        <taxon>Pigmentiphaga</taxon>
    </lineage>
</organism>
<evidence type="ECO:0000256" key="1">
    <source>
        <dbReference type="ARBA" id="ARBA00004651"/>
    </source>
</evidence>
<name>A0A7Y9IQ62_9BURK</name>
<keyword evidence="2" id="KW-1003">Cell membrane</keyword>
<evidence type="ECO:0000256" key="6">
    <source>
        <dbReference type="ARBA" id="ARBA00023224"/>
    </source>
</evidence>
<comment type="caution">
    <text evidence="11">The sequence shown here is derived from an EMBL/GenBank/DDBJ whole genome shotgun (WGS) entry which is preliminary data.</text>
</comment>
<comment type="similarity">
    <text evidence="7">Belongs to the methyl-accepting chemotaxis (MCP) protein family.</text>
</comment>
<dbReference type="GO" id="GO:0005886">
    <property type="term" value="C:plasma membrane"/>
    <property type="evidence" value="ECO:0007669"/>
    <property type="project" value="UniProtKB-SubCell"/>
</dbReference>
<keyword evidence="3 9" id="KW-0812">Transmembrane</keyword>
<dbReference type="Gene3D" id="1.10.287.950">
    <property type="entry name" value="Methyl-accepting chemotaxis protein"/>
    <property type="match status" value="1"/>
</dbReference>
<dbReference type="FunFam" id="1.10.287.950:FF:000001">
    <property type="entry name" value="Methyl-accepting chemotaxis sensory transducer"/>
    <property type="match status" value="1"/>
</dbReference>
<dbReference type="PANTHER" id="PTHR32089:SF112">
    <property type="entry name" value="LYSOZYME-LIKE PROTEIN-RELATED"/>
    <property type="match status" value="1"/>
</dbReference>
<evidence type="ECO:0000313" key="12">
    <source>
        <dbReference type="Proteomes" id="UP000542125"/>
    </source>
</evidence>
<keyword evidence="12" id="KW-1185">Reference proteome</keyword>
<evidence type="ECO:0000256" key="7">
    <source>
        <dbReference type="ARBA" id="ARBA00029447"/>
    </source>
</evidence>
<evidence type="ECO:0000256" key="5">
    <source>
        <dbReference type="ARBA" id="ARBA00023136"/>
    </source>
</evidence>
<accession>A0A7Y9IQ62</accession>
<evidence type="ECO:0000256" key="2">
    <source>
        <dbReference type="ARBA" id="ARBA00022475"/>
    </source>
</evidence>
<feature type="transmembrane region" description="Helical" evidence="9">
    <location>
        <begin position="28"/>
        <end position="49"/>
    </location>
</feature>
<dbReference type="GO" id="GO:0007165">
    <property type="term" value="P:signal transduction"/>
    <property type="evidence" value="ECO:0007669"/>
    <property type="project" value="UniProtKB-KW"/>
</dbReference>
<dbReference type="AlphaFoldDB" id="A0A7Y9IQ62"/>
<dbReference type="RefSeq" id="WP_179582647.1">
    <property type="nucleotide sequence ID" value="NZ_JACBYR010000001.1"/>
</dbReference>
<dbReference type="PANTHER" id="PTHR32089">
    <property type="entry name" value="METHYL-ACCEPTING CHEMOTAXIS PROTEIN MCPB"/>
    <property type="match status" value="1"/>
</dbReference>
<dbReference type="Gene3D" id="3.30.450.20">
    <property type="entry name" value="PAS domain"/>
    <property type="match status" value="1"/>
</dbReference>
<dbReference type="SUPFAM" id="SSF58104">
    <property type="entry name" value="Methyl-accepting chemotaxis protein (MCP) signaling domain"/>
    <property type="match status" value="1"/>
</dbReference>
<protein>
    <submittedName>
        <fullName evidence="11">Methyl-accepting chemotaxis protein</fullName>
    </submittedName>
</protein>
<dbReference type="SMART" id="SM00283">
    <property type="entry name" value="MA"/>
    <property type="match status" value="1"/>
</dbReference>
<comment type="subcellular location">
    <subcellularLocation>
        <location evidence="1">Cell membrane</location>
        <topology evidence="1">Multi-pass membrane protein</topology>
    </subcellularLocation>
</comment>
<feature type="domain" description="Methyl-accepting transducer" evidence="10">
    <location>
        <begin position="293"/>
        <end position="529"/>
    </location>
</feature>
<evidence type="ECO:0000256" key="4">
    <source>
        <dbReference type="ARBA" id="ARBA00022989"/>
    </source>
</evidence>
<dbReference type="Proteomes" id="UP000542125">
    <property type="component" value="Unassembled WGS sequence"/>
</dbReference>
<evidence type="ECO:0000256" key="3">
    <source>
        <dbReference type="ARBA" id="ARBA00022692"/>
    </source>
</evidence>
<dbReference type="CDD" id="cd11386">
    <property type="entry name" value="MCP_signal"/>
    <property type="match status" value="1"/>
</dbReference>
<keyword evidence="5 9" id="KW-0472">Membrane</keyword>
<evidence type="ECO:0000259" key="10">
    <source>
        <dbReference type="PROSITE" id="PS50111"/>
    </source>
</evidence>
<keyword evidence="4 9" id="KW-1133">Transmembrane helix</keyword>